<dbReference type="Pfam" id="PF09350">
    <property type="entry name" value="DJC28_CD"/>
    <property type="match status" value="1"/>
</dbReference>
<keyword evidence="4" id="KW-1185">Reference proteome</keyword>
<gene>
    <name evidence="3" type="ORF">QFW96_05400</name>
</gene>
<evidence type="ECO:0000313" key="4">
    <source>
        <dbReference type="Proteomes" id="UP001237595"/>
    </source>
</evidence>
<dbReference type="InterPro" id="IPR018961">
    <property type="entry name" value="DnaJ_homolog_subfam-C_membr-28"/>
</dbReference>
<reference evidence="3 4" key="1">
    <citation type="submission" date="2023-04" db="EMBL/GenBank/DDBJ databases">
        <title>Draft genome sequence of Saccharopolyspora sp. TS4A08 isolated from sweet potato rhizospheric soil.</title>
        <authorList>
            <person name="Suksaard P."/>
            <person name="Duangmal K."/>
        </authorList>
    </citation>
    <scope>NUCLEOTIDE SEQUENCE [LARGE SCALE GENOMIC DNA]</scope>
    <source>
        <strain evidence="3 4">TS4A08</strain>
    </source>
</reference>
<protein>
    <submittedName>
        <fullName evidence="3">DUF1992 domain-containing protein</fullName>
    </submittedName>
</protein>
<feature type="region of interest" description="Disordered" evidence="1">
    <location>
        <begin position="25"/>
        <end position="44"/>
    </location>
</feature>
<dbReference type="Proteomes" id="UP001237595">
    <property type="component" value="Unassembled WGS sequence"/>
</dbReference>
<dbReference type="EMBL" id="JASAOF010000002">
    <property type="protein sequence ID" value="MDI2028032.1"/>
    <property type="molecule type" value="Genomic_DNA"/>
</dbReference>
<comment type="caution">
    <text evidence="3">The sequence shown here is derived from an EMBL/GenBank/DDBJ whole genome shotgun (WGS) entry which is preliminary data.</text>
</comment>
<evidence type="ECO:0000313" key="3">
    <source>
        <dbReference type="EMBL" id="MDI2028032.1"/>
    </source>
</evidence>
<feature type="region of interest" description="Disordered" evidence="1">
    <location>
        <begin position="133"/>
        <end position="166"/>
    </location>
</feature>
<accession>A0ABT6PJ63</accession>
<proteinExistence type="predicted"/>
<organism evidence="3 4">
    <name type="scientific">Saccharopolyspora ipomoeae</name>
    <dbReference type="NCBI Taxonomy" id="3042027"/>
    <lineage>
        <taxon>Bacteria</taxon>
        <taxon>Bacillati</taxon>
        <taxon>Actinomycetota</taxon>
        <taxon>Actinomycetes</taxon>
        <taxon>Pseudonocardiales</taxon>
        <taxon>Pseudonocardiaceae</taxon>
        <taxon>Saccharopolyspora</taxon>
    </lineage>
</organism>
<dbReference type="RefSeq" id="WP_281454404.1">
    <property type="nucleotide sequence ID" value="NZ_JASAOF010000002.1"/>
</dbReference>
<sequence length="166" mass="19174">MSERKPPGVTFESWVDRQIRTAQERGEFDDLPGAGKPLPGAGAPLDEQWWVKEQIRREGLSGDALLPTPLRLRREVERLPSTVAELTSEQSVRDLAAELNRRIVEHLRFPEGPRVAVAPVDVEDVVRRWRADRAAAERDEPKLDEPEPAPEPPRKPHRRFLRWFRR</sequence>
<feature type="compositionally biased region" description="Basic and acidic residues" evidence="1">
    <location>
        <begin position="133"/>
        <end position="145"/>
    </location>
</feature>
<evidence type="ECO:0000256" key="1">
    <source>
        <dbReference type="SAM" id="MobiDB-lite"/>
    </source>
</evidence>
<feature type="compositionally biased region" description="Low complexity" evidence="1">
    <location>
        <begin position="31"/>
        <end position="44"/>
    </location>
</feature>
<evidence type="ECO:0000259" key="2">
    <source>
        <dbReference type="Pfam" id="PF09350"/>
    </source>
</evidence>
<feature type="domain" description="DnaJ homologue subfamily C member 28 conserved" evidence="2">
    <location>
        <begin position="14"/>
        <end position="83"/>
    </location>
</feature>
<feature type="compositionally biased region" description="Basic residues" evidence="1">
    <location>
        <begin position="155"/>
        <end position="166"/>
    </location>
</feature>
<name>A0ABT6PJ63_9PSEU</name>